<dbReference type="EMBL" id="VSSQ01115157">
    <property type="protein sequence ID" value="MPN50724.1"/>
    <property type="molecule type" value="Genomic_DNA"/>
</dbReference>
<accession>A0A645IQU3</accession>
<comment type="caution">
    <text evidence="2">The sequence shown here is derived from an EMBL/GenBank/DDBJ whole genome shotgun (WGS) entry which is preliminary data.</text>
</comment>
<dbReference type="AlphaFoldDB" id="A0A645IQU3"/>
<reference evidence="2" key="1">
    <citation type="submission" date="2019-08" db="EMBL/GenBank/DDBJ databases">
        <authorList>
            <person name="Kucharzyk K."/>
            <person name="Murdoch R.W."/>
            <person name="Higgins S."/>
            <person name="Loffler F."/>
        </authorList>
    </citation>
    <scope>NUCLEOTIDE SEQUENCE</scope>
</reference>
<proteinExistence type="predicted"/>
<feature type="region of interest" description="Disordered" evidence="1">
    <location>
        <begin position="32"/>
        <end position="72"/>
    </location>
</feature>
<protein>
    <submittedName>
        <fullName evidence="2">Uncharacterized protein</fullName>
    </submittedName>
</protein>
<evidence type="ECO:0000313" key="2">
    <source>
        <dbReference type="EMBL" id="MPN50724.1"/>
    </source>
</evidence>
<organism evidence="2">
    <name type="scientific">bioreactor metagenome</name>
    <dbReference type="NCBI Taxonomy" id="1076179"/>
    <lineage>
        <taxon>unclassified sequences</taxon>
        <taxon>metagenomes</taxon>
        <taxon>ecological metagenomes</taxon>
    </lineage>
</organism>
<sequence>MERPSGPWQLAQLAASTATSCTRKEVAAELARPGSGAARAKASHSAERAEVSKGFDRMGPPVVPTQGRVGDL</sequence>
<gene>
    <name evidence="2" type="ORF">SDC9_198357</name>
</gene>
<feature type="compositionally biased region" description="Basic and acidic residues" evidence="1">
    <location>
        <begin position="44"/>
        <end position="56"/>
    </location>
</feature>
<evidence type="ECO:0000256" key="1">
    <source>
        <dbReference type="SAM" id="MobiDB-lite"/>
    </source>
</evidence>
<name>A0A645IQU3_9ZZZZ</name>
<dbReference type="PROSITE" id="PS51257">
    <property type="entry name" value="PROKAR_LIPOPROTEIN"/>
    <property type="match status" value="1"/>
</dbReference>